<gene>
    <name evidence="9" type="primary">20351860</name>
    <name evidence="8" type="ORF">GGTG_11402</name>
</gene>
<dbReference type="GO" id="GO:0006820">
    <property type="term" value="P:monoatomic anion transport"/>
    <property type="evidence" value="ECO:0007669"/>
    <property type="project" value="InterPro"/>
</dbReference>
<reference evidence="8" key="3">
    <citation type="submission" date="2010-09" db="EMBL/GenBank/DDBJ databases">
        <title>Annotation of Gaeumannomyces graminis var. tritici R3-111a-1.</title>
        <authorList>
            <consortium name="The Broad Institute Genome Sequencing Platform"/>
            <person name="Ma L.-J."/>
            <person name="Dead R."/>
            <person name="Young S.K."/>
            <person name="Zeng Q."/>
            <person name="Gargeya S."/>
            <person name="Fitzgerald M."/>
            <person name="Haas B."/>
            <person name="Abouelleil A."/>
            <person name="Alvarado L."/>
            <person name="Arachchi H.M."/>
            <person name="Berlin A."/>
            <person name="Brown A."/>
            <person name="Chapman S.B."/>
            <person name="Chen Z."/>
            <person name="Dunbar C."/>
            <person name="Freedman E."/>
            <person name="Gearin G."/>
            <person name="Gellesch M."/>
            <person name="Goldberg J."/>
            <person name="Griggs A."/>
            <person name="Gujja S."/>
            <person name="Heiman D."/>
            <person name="Howarth C."/>
            <person name="Larson L."/>
            <person name="Lui A."/>
            <person name="MacDonald P.J.P."/>
            <person name="Mehta T."/>
            <person name="Montmayeur A."/>
            <person name="Murphy C."/>
            <person name="Neiman D."/>
            <person name="Pearson M."/>
            <person name="Priest M."/>
            <person name="Roberts A."/>
            <person name="Saif S."/>
            <person name="Shea T."/>
            <person name="Shenoy N."/>
            <person name="Sisk P."/>
            <person name="Stolte C."/>
            <person name="Sykes S."/>
            <person name="Yandava C."/>
            <person name="Wortman J."/>
            <person name="Nusbaum C."/>
            <person name="Birren B."/>
        </authorList>
    </citation>
    <scope>NUCLEOTIDE SEQUENCE</scope>
    <source>
        <strain evidence="8">R3-111a-1</strain>
    </source>
</reference>
<dbReference type="Pfam" id="PF00955">
    <property type="entry name" value="HCO3_cotransp"/>
    <property type="match status" value="2"/>
</dbReference>
<dbReference type="STRING" id="644352.J3PD31"/>
<dbReference type="InterPro" id="IPR011531">
    <property type="entry name" value="HCO3_transpt-like_TM_dom"/>
</dbReference>
<evidence type="ECO:0000256" key="1">
    <source>
        <dbReference type="ARBA" id="ARBA00004141"/>
    </source>
</evidence>
<dbReference type="VEuPathDB" id="FungiDB:GGTG_11402"/>
<dbReference type="OrthoDB" id="1735926at2759"/>
<feature type="compositionally biased region" description="Basic and acidic residues" evidence="5">
    <location>
        <begin position="482"/>
        <end position="494"/>
    </location>
</feature>
<name>J3PD31_GAET3</name>
<dbReference type="GO" id="GO:0000324">
    <property type="term" value="C:fungal-type vacuole"/>
    <property type="evidence" value="ECO:0007669"/>
    <property type="project" value="TreeGrafter"/>
</dbReference>
<dbReference type="PANTHER" id="PTHR11453:SF82">
    <property type="entry name" value="BORON TRANSPORTER 1"/>
    <property type="match status" value="1"/>
</dbReference>
<accession>J3PD31</accession>
<feature type="transmembrane region" description="Helical" evidence="6">
    <location>
        <begin position="247"/>
        <end position="269"/>
    </location>
</feature>
<feature type="domain" description="Bicarbonate transporter-like transmembrane" evidence="7">
    <location>
        <begin position="102"/>
        <end position="243"/>
    </location>
</feature>
<protein>
    <recommendedName>
        <fullName evidence="7">Bicarbonate transporter-like transmembrane domain-containing protein</fullName>
    </recommendedName>
</protein>
<evidence type="ECO:0000313" key="10">
    <source>
        <dbReference type="Proteomes" id="UP000006039"/>
    </source>
</evidence>
<evidence type="ECO:0000256" key="6">
    <source>
        <dbReference type="SAM" id="Phobius"/>
    </source>
</evidence>
<evidence type="ECO:0000313" key="8">
    <source>
        <dbReference type="EMBL" id="EJT70376.1"/>
    </source>
</evidence>
<reference evidence="9" key="4">
    <citation type="journal article" date="2015" name="G3 (Bethesda)">
        <title>Genome sequences of three phytopathogenic species of the Magnaporthaceae family of fungi.</title>
        <authorList>
            <person name="Okagaki L.H."/>
            <person name="Nunes C.C."/>
            <person name="Sailsbery J."/>
            <person name="Clay B."/>
            <person name="Brown D."/>
            <person name="John T."/>
            <person name="Oh Y."/>
            <person name="Young N."/>
            <person name="Fitzgerald M."/>
            <person name="Haas B.J."/>
            <person name="Zeng Q."/>
            <person name="Young S."/>
            <person name="Adiconis X."/>
            <person name="Fan L."/>
            <person name="Levin J.Z."/>
            <person name="Mitchell T.K."/>
            <person name="Okubara P.A."/>
            <person name="Farman M.L."/>
            <person name="Kohn L.M."/>
            <person name="Birren B."/>
            <person name="Ma L.-J."/>
            <person name="Dean R.A."/>
        </authorList>
    </citation>
    <scope>NUCLEOTIDE SEQUENCE</scope>
    <source>
        <strain evidence="9">R3-111a-1</strain>
    </source>
</reference>
<evidence type="ECO:0000256" key="2">
    <source>
        <dbReference type="ARBA" id="ARBA00022692"/>
    </source>
</evidence>
<dbReference type="InterPro" id="IPR003020">
    <property type="entry name" value="HCO3_transpt_euk"/>
</dbReference>
<evidence type="ECO:0000256" key="4">
    <source>
        <dbReference type="ARBA" id="ARBA00023136"/>
    </source>
</evidence>
<evidence type="ECO:0000256" key="5">
    <source>
        <dbReference type="SAM" id="MobiDB-lite"/>
    </source>
</evidence>
<feature type="transmembrane region" description="Helical" evidence="6">
    <location>
        <begin position="336"/>
        <end position="355"/>
    </location>
</feature>
<dbReference type="GO" id="GO:0005886">
    <property type="term" value="C:plasma membrane"/>
    <property type="evidence" value="ECO:0007669"/>
    <property type="project" value="TreeGrafter"/>
</dbReference>
<evidence type="ECO:0000313" key="9">
    <source>
        <dbReference type="EnsemblFungi" id="EJT70376"/>
    </source>
</evidence>
<keyword evidence="10" id="KW-1185">Reference proteome</keyword>
<dbReference type="AlphaFoldDB" id="J3PD31"/>
<sequence>MPATDGSSMARGRGTERNPLVGGGGGGSYGATTNNRSSNNDNGSGQDYGRRRHRAVGFTETLSLRDKMRRWFAKGGRLEPFRLLKQDARNLRGRWRGDWSFFNQLVLASAVYVFFTNILPGITFASGLYALTGQSWGTVEVVFSTGLCGPLTILGVTGPFSVLAENLYELSVKYFHVPFLPLMAWSLIYAGWMHVLLAVFNAHDWTMQYVTEFSSDIFSLLNSVIYFHKAYKQLSRIHAAVPFASFLYSVLGAFGTCFTAVFLATAHGWAPPFGRFVRTGLTEYAAALSIMLWIAVPYLGELGSLEHHRLPVQSTSFRPTNPERDYFFVEFWKLPIQWVVVAIIPGAIITVLYYFDHEISQLHHLHHAALRRQEAGRLAWDVALLGITTAACGIMGIPPANGLLPQAPLHSESLRYLTEEKYEPEEGDVDAWACRDGKPEDDEEEDDGEFDGSDGVDSFDHDLNRSATDGRDGAGDAVSGRKGHDNLADLERDAVVTTNGRGGGSSNGRSSNGRRRSGHALGRHGCFWGMWPGWHS</sequence>
<dbReference type="RefSeq" id="XP_009227554.1">
    <property type="nucleotide sequence ID" value="XM_009229290.1"/>
</dbReference>
<evidence type="ECO:0000256" key="3">
    <source>
        <dbReference type="ARBA" id="ARBA00022989"/>
    </source>
</evidence>
<dbReference type="eggNOG" id="KOG1172">
    <property type="taxonomic scope" value="Eukaryota"/>
</dbReference>
<feature type="transmembrane region" description="Helical" evidence="6">
    <location>
        <begin position="105"/>
        <end position="129"/>
    </location>
</feature>
<reference evidence="9" key="5">
    <citation type="submission" date="2018-04" db="UniProtKB">
        <authorList>
            <consortium name="EnsemblFungi"/>
        </authorList>
    </citation>
    <scope>IDENTIFICATION</scope>
    <source>
        <strain evidence="9">R3-111a-1</strain>
    </source>
</reference>
<feature type="compositionally biased region" description="Acidic residues" evidence="5">
    <location>
        <begin position="439"/>
        <end position="454"/>
    </location>
</feature>
<keyword evidence="2 6" id="KW-0812">Transmembrane</keyword>
<dbReference type="EnsemblFungi" id="EJT70376">
    <property type="protein sequence ID" value="EJT70376"/>
    <property type="gene ID" value="GGTG_11402"/>
</dbReference>
<reference evidence="8" key="2">
    <citation type="submission" date="2010-07" db="EMBL/GenBank/DDBJ databases">
        <authorList>
            <consortium name="The Broad Institute Genome Sequencing Platform"/>
            <consortium name="Broad Institute Genome Sequencing Center for Infectious Disease"/>
            <person name="Ma L.-J."/>
            <person name="Dead R."/>
            <person name="Young S."/>
            <person name="Zeng Q."/>
            <person name="Koehrsen M."/>
            <person name="Alvarado L."/>
            <person name="Berlin A."/>
            <person name="Chapman S.B."/>
            <person name="Chen Z."/>
            <person name="Freedman E."/>
            <person name="Gellesch M."/>
            <person name="Goldberg J."/>
            <person name="Griggs A."/>
            <person name="Gujja S."/>
            <person name="Heilman E.R."/>
            <person name="Heiman D."/>
            <person name="Hepburn T."/>
            <person name="Howarth C."/>
            <person name="Jen D."/>
            <person name="Larson L."/>
            <person name="Mehta T."/>
            <person name="Neiman D."/>
            <person name="Pearson M."/>
            <person name="Roberts A."/>
            <person name="Saif S."/>
            <person name="Shea T."/>
            <person name="Shenoy N."/>
            <person name="Sisk P."/>
            <person name="Stolte C."/>
            <person name="Sykes S."/>
            <person name="Walk T."/>
            <person name="White J."/>
            <person name="Yandava C."/>
            <person name="Haas B."/>
            <person name="Nusbaum C."/>
            <person name="Birren B."/>
        </authorList>
    </citation>
    <scope>NUCLEOTIDE SEQUENCE</scope>
    <source>
        <strain evidence="8">R3-111a-1</strain>
    </source>
</reference>
<dbReference type="HOGENOM" id="CLU_508090_0_0_1"/>
<reference evidence="10" key="1">
    <citation type="submission" date="2010-07" db="EMBL/GenBank/DDBJ databases">
        <title>The genome sequence of Gaeumannomyces graminis var. tritici strain R3-111a-1.</title>
        <authorList>
            <consortium name="The Broad Institute Genome Sequencing Platform"/>
            <person name="Ma L.-J."/>
            <person name="Dead R."/>
            <person name="Young S."/>
            <person name="Zeng Q."/>
            <person name="Koehrsen M."/>
            <person name="Alvarado L."/>
            <person name="Berlin A."/>
            <person name="Chapman S.B."/>
            <person name="Chen Z."/>
            <person name="Freedman E."/>
            <person name="Gellesch M."/>
            <person name="Goldberg J."/>
            <person name="Griggs A."/>
            <person name="Gujja S."/>
            <person name="Heilman E.R."/>
            <person name="Heiman D."/>
            <person name="Hepburn T."/>
            <person name="Howarth C."/>
            <person name="Jen D."/>
            <person name="Larson L."/>
            <person name="Mehta T."/>
            <person name="Neiman D."/>
            <person name="Pearson M."/>
            <person name="Roberts A."/>
            <person name="Saif S."/>
            <person name="Shea T."/>
            <person name="Shenoy N."/>
            <person name="Sisk P."/>
            <person name="Stolte C."/>
            <person name="Sykes S."/>
            <person name="Walk T."/>
            <person name="White J."/>
            <person name="Yandava C."/>
            <person name="Haas B."/>
            <person name="Nusbaum C."/>
            <person name="Birren B."/>
        </authorList>
    </citation>
    <scope>NUCLEOTIDE SEQUENCE [LARGE SCALE GENOMIC DNA]</scope>
    <source>
        <strain evidence="10">R3-111a-1</strain>
    </source>
</reference>
<feature type="compositionally biased region" description="Low complexity" evidence="5">
    <location>
        <begin position="34"/>
        <end position="45"/>
    </location>
</feature>
<keyword evidence="4 6" id="KW-0472">Membrane</keyword>
<keyword evidence="3 6" id="KW-1133">Transmembrane helix</keyword>
<organism evidence="8">
    <name type="scientific">Gaeumannomyces tritici (strain R3-111a-1)</name>
    <name type="common">Wheat and barley take-all root rot fungus</name>
    <name type="synonym">Gaeumannomyces graminis var. tritici</name>
    <dbReference type="NCBI Taxonomy" id="644352"/>
    <lineage>
        <taxon>Eukaryota</taxon>
        <taxon>Fungi</taxon>
        <taxon>Dikarya</taxon>
        <taxon>Ascomycota</taxon>
        <taxon>Pezizomycotina</taxon>
        <taxon>Sordariomycetes</taxon>
        <taxon>Sordariomycetidae</taxon>
        <taxon>Magnaporthales</taxon>
        <taxon>Magnaporthaceae</taxon>
        <taxon>Gaeumannomyces</taxon>
    </lineage>
</organism>
<proteinExistence type="predicted"/>
<dbReference type="PANTHER" id="PTHR11453">
    <property type="entry name" value="ANION EXCHANGE PROTEIN"/>
    <property type="match status" value="1"/>
</dbReference>
<feature type="transmembrane region" description="Helical" evidence="6">
    <location>
        <begin position="376"/>
        <end position="397"/>
    </location>
</feature>
<feature type="transmembrane region" description="Helical" evidence="6">
    <location>
        <begin position="141"/>
        <end position="162"/>
    </location>
</feature>
<evidence type="ECO:0000259" key="7">
    <source>
        <dbReference type="Pfam" id="PF00955"/>
    </source>
</evidence>
<dbReference type="GO" id="GO:0005452">
    <property type="term" value="F:solute:inorganic anion antiporter activity"/>
    <property type="evidence" value="ECO:0007669"/>
    <property type="project" value="InterPro"/>
</dbReference>
<dbReference type="Proteomes" id="UP000006039">
    <property type="component" value="Unassembled WGS sequence"/>
</dbReference>
<dbReference type="GeneID" id="20351860"/>
<feature type="transmembrane region" description="Helical" evidence="6">
    <location>
        <begin position="182"/>
        <end position="202"/>
    </location>
</feature>
<feature type="domain" description="Bicarbonate transporter-like transmembrane" evidence="7">
    <location>
        <begin position="245"/>
        <end position="421"/>
    </location>
</feature>
<feature type="region of interest" description="Disordered" evidence="5">
    <location>
        <begin position="1"/>
        <end position="50"/>
    </location>
</feature>
<comment type="subcellular location">
    <subcellularLocation>
        <location evidence="1">Membrane</location>
        <topology evidence="1">Multi-pass membrane protein</topology>
    </subcellularLocation>
</comment>
<feature type="region of interest" description="Disordered" evidence="5">
    <location>
        <begin position="420"/>
        <end position="520"/>
    </location>
</feature>
<feature type="compositionally biased region" description="Basic and acidic residues" evidence="5">
    <location>
        <begin position="458"/>
        <end position="474"/>
    </location>
</feature>
<dbReference type="EMBL" id="GL385401">
    <property type="protein sequence ID" value="EJT70376.1"/>
    <property type="molecule type" value="Genomic_DNA"/>
</dbReference>
<dbReference type="GO" id="GO:0050801">
    <property type="term" value="P:monoatomic ion homeostasis"/>
    <property type="evidence" value="ECO:0007669"/>
    <property type="project" value="TreeGrafter"/>
</dbReference>
<dbReference type="GO" id="GO:0080139">
    <property type="term" value="F:borate efflux transmembrane transporter activity"/>
    <property type="evidence" value="ECO:0007669"/>
    <property type="project" value="TreeGrafter"/>
</dbReference>